<name>A0A7U4DNY3_DESPD</name>
<reference evidence="12 13" key="1">
    <citation type="journal article" date="2011" name="Stand. Genomic Sci.">
        <title>Complete genome sequence of Desulfobulbus propionicus type strain (1pr3).</title>
        <authorList>
            <person name="Pagani I."/>
            <person name="Lapidus A."/>
            <person name="Nolan M."/>
            <person name="Lucas S."/>
            <person name="Hammon N."/>
            <person name="Deshpande S."/>
            <person name="Cheng J.F."/>
            <person name="Chertkov O."/>
            <person name="Davenport K."/>
            <person name="Tapia R."/>
            <person name="Han C."/>
            <person name="Goodwin L."/>
            <person name="Pitluck S."/>
            <person name="Liolios K."/>
            <person name="Mavromatis K."/>
            <person name="Ivanova N."/>
            <person name="Mikhailova N."/>
            <person name="Pati A."/>
            <person name="Chen A."/>
            <person name="Palaniappan K."/>
            <person name="Land M."/>
            <person name="Hauser L."/>
            <person name="Chang Y.J."/>
            <person name="Jeffries C.D."/>
            <person name="Detter J.C."/>
            <person name="Brambilla E."/>
            <person name="Kannan K.P."/>
            <person name="Djao O.D."/>
            <person name="Rohde M."/>
            <person name="Pukall R."/>
            <person name="Spring S."/>
            <person name="Goker M."/>
            <person name="Sikorski J."/>
            <person name="Woyke T."/>
            <person name="Bristow J."/>
            <person name="Eisen J.A."/>
            <person name="Markowitz V."/>
            <person name="Hugenholtz P."/>
            <person name="Kyrpides N.C."/>
            <person name="Klenk H.P."/>
        </authorList>
    </citation>
    <scope>NUCLEOTIDE SEQUENCE [LARGE SCALE GENOMIC DNA]</scope>
    <source>
        <strain evidence="13">ATCC 33891 / DSM 2032 / 1pr3</strain>
    </source>
</reference>
<dbReference type="PANTHER" id="PTHR42894">
    <property type="entry name" value="N-(5'-PHOSPHORIBOSYL)ANTHRANILATE ISOMERASE"/>
    <property type="match status" value="1"/>
</dbReference>
<gene>
    <name evidence="10" type="primary">trpF</name>
    <name evidence="12" type="ordered locus">Despr_1404</name>
</gene>
<dbReference type="KEGG" id="dpr:Despr_1404"/>
<evidence type="ECO:0000256" key="3">
    <source>
        <dbReference type="ARBA" id="ARBA00007571"/>
    </source>
</evidence>
<comment type="catalytic activity">
    <reaction evidence="1 10">
        <text>N-(5-phospho-beta-D-ribosyl)anthranilate = 1-(2-carboxyphenylamino)-1-deoxy-D-ribulose 5-phosphate</text>
        <dbReference type="Rhea" id="RHEA:21540"/>
        <dbReference type="ChEBI" id="CHEBI:18277"/>
        <dbReference type="ChEBI" id="CHEBI:58613"/>
        <dbReference type="EC" id="5.3.1.24"/>
    </reaction>
</comment>
<evidence type="ECO:0000256" key="7">
    <source>
        <dbReference type="ARBA" id="ARBA00022822"/>
    </source>
</evidence>
<dbReference type="RefSeq" id="WP_015724107.1">
    <property type="nucleotide sequence ID" value="NC_014972.1"/>
</dbReference>
<accession>A0A7U4DNY3</accession>
<dbReference type="Gene3D" id="3.20.20.70">
    <property type="entry name" value="Aldolase class I"/>
    <property type="match status" value="1"/>
</dbReference>
<dbReference type="HAMAP" id="MF_00135">
    <property type="entry name" value="PRAI"/>
    <property type="match status" value="1"/>
</dbReference>
<keyword evidence="13" id="KW-1185">Reference proteome</keyword>
<evidence type="ECO:0000256" key="5">
    <source>
        <dbReference type="ARBA" id="ARBA00022272"/>
    </source>
</evidence>
<evidence type="ECO:0000256" key="6">
    <source>
        <dbReference type="ARBA" id="ARBA00022605"/>
    </source>
</evidence>
<dbReference type="InterPro" id="IPR013785">
    <property type="entry name" value="Aldolase_TIM"/>
</dbReference>
<dbReference type="Pfam" id="PF00697">
    <property type="entry name" value="PRAI"/>
    <property type="match status" value="1"/>
</dbReference>
<dbReference type="InterPro" id="IPR001240">
    <property type="entry name" value="PRAI_dom"/>
</dbReference>
<evidence type="ECO:0000259" key="11">
    <source>
        <dbReference type="Pfam" id="PF00697"/>
    </source>
</evidence>
<evidence type="ECO:0000256" key="4">
    <source>
        <dbReference type="ARBA" id="ARBA00012572"/>
    </source>
</evidence>
<keyword evidence="7 10" id="KW-0822">Tryptophan biosynthesis</keyword>
<dbReference type="FunFam" id="3.20.20.70:FF:000075">
    <property type="entry name" value="Tryptophan biosynthesis protein TRP1"/>
    <property type="match status" value="1"/>
</dbReference>
<dbReference type="PANTHER" id="PTHR42894:SF1">
    <property type="entry name" value="N-(5'-PHOSPHORIBOSYL)ANTHRANILATE ISOMERASE"/>
    <property type="match status" value="1"/>
</dbReference>
<keyword evidence="9 10" id="KW-0413">Isomerase</keyword>
<evidence type="ECO:0000313" key="13">
    <source>
        <dbReference type="Proteomes" id="UP000006365"/>
    </source>
</evidence>
<dbReference type="EC" id="5.3.1.24" evidence="4 10"/>
<dbReference type="AlphaFoldDB" id="A0A7U4DNY3"/>
<proteinExistence type="inferred from homology"/>
<sequence>MNRPWRTRIKICGMTRLPDALCAAEAGVDALGFIFFAKSPRCIEPQAARTIIDRLPPFVDAVGVFVNEDMRRVAEIATRCGLAYIQLHGSESPAYCRELSTLLSCCRLLKAFRVGEHSKAEDMAPYEGCVQGYLLDTYQKNTTGGTGLSFDWTVIDRLQPGKPFLLAGGLDITNIVPALAQVRPYGVDANSGLEDAPGKKNHQLIQQFIRSVRGAETYRLSGEQ</sequence>
<dbReference type="InterPro" id="IPR044643">
    <property type="entry name" value="TrpF_fam"/>
</dbReference>
<organism evidence="12 13">
    <name type="scientific">Desulfobulbus propionicus (strain ATCC 33891 / DSM 2032 / VKM B-1956 / 1pr3)</name>
    <dbReference type="NCBI Taxonomy" id="577650"/>
    <lineage>
        <taxon>Bacteria</taxon>
        <taxon>Pseudomonadati</taxon>
        <taxon>Thermodesulfobacteriota</taxon>
        <taxon>Desulfobulbia</taxon>
        <taxon>Desulfobulbales</taxon>
        <taxon>Desulfobulbaceae</taxon>
        <taxon>Desulfobulbus</taxon>
    </lineage>
</organism>
<dbReference type="InterPro" id="IPR011060">
    <property type="entry name" value="RibuloseP-bd_barrel"/>
</dbReference>
<evidence type="ECO:0000256" key="8">
    <source>
        <dbReference type="ARBA" id="ARBA00023141"/>
    </source>
</evidence>
<dbReference type="UniPathway" id="UPA00035">
    <property type="reaction ID" value="UER00042"/>
</dbReference>
<keyword evidence="6 10" id="KW-0028">Amino-acid biosynthesis</keyword>
<evidence type="ECO:0000256" key="9">
    <source>
        <dbReference type="ARBA" id="ARBA00023235"/>
    </source>
</evidence>
<dbReference type="NCBIfam" id="NF002298">
    <property type="entry name" value="PRK01222.1-4"/>
    <property type="match status" value="1"/>
</dbReference>
<comment type="pathway">
    <text evidence="2 10">Amino-acid biosynthesis; L-tryptophan biosynthesis; L-tryptophan from chorismate: step 3/5.</text>
</comment>
<comment type="similarity">
    <text evidence="3 10">Belongs to the TrpF family.</text>
</comment>
<dbReference type="GO" id="GO:0000162">
    <property type="term" value="P:L-tryptophan biosynthetic process"/>
    <property type="evidence" value="ECO:0007669"/>
    <property type="project" value="UniProtKB-UniRule"/>
</dbReference>
<evidence type="ECO:0000256" key="1">
    <source>
        <dbReference type="ARBA" id="ARBA00001164"/>
    </source>
</evidence>
<dbReference type="CDD" id="cd00405">
    <property type="entry name" value="PRAI"/>
    <property type="match status" value="1"/>
</dbReference>
<evidence type="ECO:0000256" key="10">
    <source>
        <dbReference type="HAMAP-Rule" id="MF_00135"/>
    </source>
</evidence>
<evidence type="ECO:0000313" key="12">
    <source>
        <dbReference type="EMBL" id="ADW17566.1"/>
    </source>
</evidence>
<keyword evidence="8 10" id="KW-0057">Aromatic amino acid biosynthesis</keyword>
<dbReference type="EMBL" id="CP002364">
    <property type="protein sequence ID" value="ADW17566.1"/>
    <property type="molecule type" value="Genomic_DNA"/>
</dbReference>
<dbReference type="GO" id="GO:0004640">
    <property type="term" value="F:phosphoribosylanthranilate isomerase activity"/>
    <property type="evidence" value="ECO:0007669"/>
    <property type="project" value="UniProtKB-UniRule"/>
</dbReference>
<feature type="domain" description="N-(5'phosphoribosyl) anthranilate isomerase (PRAI)" evidence="11">
    <location>
        <begin position="9"/>
        <end position="209"/>
    </location>
</feature>
<dbReference type="Proteomes" id="UP000006365">
    <property type="component" value="Chromosome"/>
</dbReference>
<evidence type="ECO:0000256" key="2">
    <source>
        <dbReference type="ARBA" id="ARBA00004664"/>
    </source>
</evidence>
<dbReference type="SUPFAM" id="SSF51366">
    <property type="entry name" value="Ribulose-phoshate binding barrel"/>
    <property type="match status" value="1"/>
</dbReference>
<protein>
    <recommendedName>
        <fullName evidence="5 10">N-(5'-phosphoribosyl)anthranilate isomerase</fullName>
        <shortName evidence="10">PRAI</shortName>
        <ecNumber evidence="4 10">5.3.1.24</ecNumber>
    </recommendedName>
</protein>